<dbReference type="Pfam" id="PF00873">
    <property type="entry name" value="ACR_tran"/>
    <property type="match status" value="1"/>
</dbReference>
<feature type="transmembrane region" description="Helical" evidence="1">
    <location>
        <begin position="24"/>
        <end position="44"/>
    </location>
</feature>
<dbReference type="Gene3D" id="1.20.1640.10">
    <property type="entry name" value="Multidrug efflux transporter AcrB transmembrane domain"/>
    <property type="match status" value="2"/>
</dbReference>
<protein>
    <submittedName>
        <fullName evidence="2">Multidrug transporter AcrB</fullName>
    </submittedName>
</protein>
<dbReference type="Gene3D" id="3.30.70.1440">
    <property type="entry name" value="Multidrug efflux transporter AcrB pore domain"/>
    <property type="match status" value="1"/>
</dbReference>
<dbReference type="Gene3D" id="3.30.70.1320">
    <property type="entry name" value="Multidrug efflux transporter AcrB pore domain like"/>
    <property type="match status" value="1"/>
</dbReference>
<feature type="transmembrane region" description="Helical" evidence="1">
    <location>
        <begin position="438"/>
        <end position="458"/>
    </location>
</feature>
<name>A0A2T4JR84_9RHOB</name>
<dbReference type="EMBL" id="PZKG01000109">
    <property type="protein sequence ID" value="PTE20396.1"/>
    <property type="molecule type" value="Genomic_DNA"/>
</dbReference>
<proteinExistence type="predicted"/>
<dbReference type="RefSeq" id="WP_107665193.1">
    <property type="nucleotide sequence ID" value="NZ_PZKG01000109.1"/>
</dbReference>
<evidence type="ECO:0000256" key="1">
    <source>
        <dbReference type="SAM" id="Phobius"/>
    </source>
</evidence>
<comment type="caution">
    <text evidence="2">The sequence shown here is derived from an EMBL/GenBank/DDBJ whole genome shotgun (WGS) entry which is preliminary data.</text>
</comment>
<organism evidence="2 3">
    <name type="scientific">Cereibacter changlensis JA139</name>
    <dbReference type="NCBI Taxonomy" id="1188249"/>
    <lineage>
        <taxon>Bacteria</taxon>
        <taxon>Pseudomonadati</taxon>
        <taxon>Pseudomonadota</taxon>
        <taxon>Alphaproteobacteria</taxon>
        <taxon>Rhodobacterales</taxon>
        <taxon>Paracoccaceae</taxon>
        <taxon>Cereibacter</taxon>
    </lineage>
</organism>
<feature type="transmembrane region" description="Helical" evidence="1">
    <location>
        <begin position="886"/>
        <end position="910"/>
    </location>
</feature>
<feature type="transmembrane region" description="Helical" evidence="1">
    <location>
        <begin position="916"/>
        <end position="937"/>
    </location>
</feature>
<feature type="transmembrane region" description="Helical" evidence="1">
    <location>
        <begin position="343"/>
        <end position="360"/>
    </location>
</feature>
<evidence type="ECO:0000313" key="2">
    <source>
        <dbReference type="EMBL" id="PTE20396.1"/>
    </source>
</evidence>
<dbReference type="OrthoDB" id="9807350at2"/>
<keyword evidence="1" id="KW-0812">Transmembrane</keyword>
<feature type="transmembrane region" description="Helical" evidence="1">
    <location>
        <begin position="965"/>
        <end position="986"/>
    </location>
</feature>
<feature type="transmembrane region" description="Helical" evidence="1">
    <location>
        <begin position="527"/>
        <end position="550"/>
    </location>
</feature>
<keyword evidence="1" id="KW-0472">Membrane</keyword>
<feature type="transmembrane region" description="Helical" evidence="1">
    <location>
        <begin position="992"/>
        <end position="1019"/>
    </location>
</feature>
<reference evidence="2 3" key="1">
    <citation type="submission" date="2018-03" db="EMBL/GenBank/DDBJ databases">
        <title>Cereibacter changlensis.</title>
        <authorList>
            <person name="Meyer T.E."/>
            <person name="Miller S."/>
            <person name="Lodha T."/>
            <person name="Gandham S."/>
            <person name="Chintalapati S."/>
            <person name="Chintalapati V.R."/>
        </authorList>
    </citation>
    <scope>NUCLEOTIDE SEQUENCE [LARGE SCALE GENOMIC DNA]</scope>
    <source>
        <strain evidence="2 3">JA139</strain>
    </source>
</reference>
<keyword evidence="3" id="KW-1185">Reference proteome</keyword>
<dbReference type="GO" id="GO:0042910">
    <property type="term" value="F:xenobiotic transmembrane transporter activity"/>
    <property type="evidence" value="ECO:0007669"/>
    <property type="project" value="TreeGrafter"/>
</dbReference>
<feature type="transmembrane region" description="Helical" evidence="1">
    <location>
        <begin position="861"/>
        <end position="879"/>
    </location>
</feature>
<dbReference type="SUPFAM" id="SSF82693">
    <property type="entry name" value="Multidrug efflux transporter AcrB pore domain, PN1, PN2, PC1 and PC2 subdomains"/>
    <property type="match status" value="4"/>
</dbReference>
<evidence type="ECO:0000313" key="3">
    <source>
        <dbReference type="Proteomes" id="UP000241010"/>
    </source>
</evidence>
<dbReference type="InterPro" id="IPR001036">
    <property type="entry name" value="Acrflvin-R"/>
</dbReference>
<dbReference type="InterPro" id="IPR027463">
    <property type="entry name" value="AcrB_DN_DC_subdom"/>
</dbReference>
<gene>
    <name evidence="2" type="ORF">C5F48_17740</name>
</gene>
<keyword evidence="1" id="KW-1133">Transmembrane helix</keyword>
<dbReference type="PANTHER" id="PTHR32063">
    <property type="match status" value="1"/>
</dbReference>
<dbReference type="Proteomes" id="UP000241010">
    <property type="component" value="Unassembled WGS sequence"/>
</dbReference>
<dbReference type="Gene3D" id="3.30.70.1430">
    <property type="entry name" value="Multidrug efflux transporter AcrB pore domain"/>
    <property type="match status" value="2"/>
</dbReference>
<dbReference type="Gene3D" id="3.30.2090.10">
    <property type="entry name" value="Multidrug efflux transporter AcrB TolC docking domain, DN and DC subdomains"/>
    <property type="match status" value="2"/>
</dbReference>
<sequence length="1047" mass="110688">MSASAPDERDLAKSNTALFVRRPILAFVLNALIVMAGLAAFFGAEVRELPDVDRPVVTINTDFDGASPETIDQEITDEIEGAAGRVAGVKSISSSSRFGSSRVTVEFNDSVDIDVAATDMRDAIARISGRLPEDAEDPRIVKADANASAVMRISVTSPTRSPQDLTQLVEDLVENRLLSAPGVADLQIYGDRTPIFRVDVNQMQLASRGLTLADLRETLRNVSFDAPAGALSSDRNSIVVRTTAAISTPAEFEALEVTPNVRLGDVAAVSMGPDTGASILRANGENGIGMGIIRQAQSNTLEISQEVTRIVGELQAVLPGDVSIFVSSDDATFINGAIHEVEIALILSVLIVTVIIYIFLRDIRATLIPAIAMPVALIGTLAALWLVGFSINILTLLALVLATGMVVDDAIVVLENIVRRRSEGMGARAAAVLGTQQVFFAVIATTTTLAAVFIPLSFLPGQTGGLFREFGFTLAIAVLLSSVTALTLCPVLASRMLRGAEEGQAEDGPMLRLGNRLSGLYARTLRWALNAPMVVIALALGFALTAGMLFTTLRQEVTPSEDRSLVLLSIQAPQGVALEYTDAKMREIEDLLEPLRASGEVVSTFANAGQGGSDNRGFMVIGLADWAERGRSQQEIAAEITGLMSQVIGVRAFAIQPNSLGIRGAGNGLSFAIIGDSYASLGESARLMVERMEQNPAFGQVRLGYDTTQPQLFIEVDRARASDLGINIDGLGEALQSVLDGSTVGTVFLDDDSYDIKMLSTTNPVNDPGDLERIFVQAGPNDSGERQMVPISSFVRLTERAVAPELSRERQMRSVPISAGLTPELSLGAALTEVEALAAEILPPDSRILPMAEAATLGETSGGLFLTFGFAIVIVLLVLAAQFESFVSAVIVMATVPLGLACAIFALVLTGGSLNVYSQIGLVLLVGIMAKNGILIVEFANQLRDEGASVRDAIENASVIRLRPVMMTMIATVLGGLPLVFAAGAGAEAREVLGWIIVGGLGLATLATLYLTPVAYLLLAGLSKPKAEEEARLMRELHQATAPSPAE</sequence>
<dbReference type="SUPFAM" id="SSF82866">
    <property type="entry name" value="Multidrug efflux transporter AcrB transmembrane domain"/>
    <property type="match status" value="2"/>
</dbReference>
<feature type="transmembrane region" description="Helical" evidence="1">
    <location>
        <begin position="367"/>
        <end position="387"/>
    </location>
</feature>
<dbReference type="AlphaFoldDB" id="A0A2T4JR84"/>
<feature type="transmembrane region" description="Helical" evidence="1">
    <location>
        <begin position="393"/>
        <end position="418"/>
    </location>
</feature>
<accession>A0A2T4JR84</accession>
<dbReference type="PANTHER" id="PTHR32063:SF14">
    <property type="entry name" value="BLL4319 PROTEIN"/>
    <property type="match status" value="1"/>
</dbReference>
<dbReference type="PRINTS" id="PR00702">
    <property type="entry name" value="ACRIFLAVINRP"/>
</dbReference>
<dbReference type="GO" id="GO:0005886">
    <property type="term" value="C:plasma membrane"/>
    <property type="evidence" value="ECO:0007669"/>
    <property type="project" value="TreeGrafter"/>
</dbReference>
<dbReference type="SUPFAM" id="SSF82714">
    <property type="entry name" value="Multidrug efflux transporter AcrB TolC docking domain, DN and DC subdomains"/>
    <property type="match status" value="2"/>
</dbReference>
<feature type="transmembrane region" description="Helical" evidence="1">
    <location>
        <begin position="470"/>
        <end position="493"/>
    </location>
</feature>